<organism evidence="2 3">
    <name type="scientific">Streptomyces albidochromogenes</name>
    <dbReference type="NCBI Taxonomy" id="329524"/>
    <lineage>
        <taxon>Bacteria</taxon>
        <taxon>Bacillati</taxon>
        <taxon>Actinomycetota</taxon>
        <taxon>Actinomycetes</taxon>
        <taxon>Kitasatosporales</taxon>
        <taxon>Streptomycetaceae</taxon>
        <taxon>Streptomyces</taxon>
    </lineage>
</organism>
<keyword evidence="3" id="KW-1185">Reference proteome</keyword>
<protein>
    <submittedName>
        <fullName evidence="2">Uncharacterized protein</fullName>
    </submittedName>
</protein>
<evidence type="ECO:0000256" key="1">
    <source>
        <dbReference type="SAM" id="SignalP"/>
    </source>
</evidence>
<sequence length="111" mass="11587">MKALSSSRGLGVSAAALALAMVGSAGIATAAPAPKVEATAAAVTAADRCGNHTHYVLDQNYRFWRNCISKSEKIKVDFILWWDSEICVAAGSDTMLGTPSQVRGASRIGDC</sequence>
<name>A0ABW6FDU2_9ACTN</name>
<gene>
    <name evidence="2" type="ORF">ACFWJN_00900</name>
</gene>
<comment type="caution">
    <text evidence="2">The sequence shown here is derived from an EMBL/GenBank/DDBJ whole genome shotgun (WGS) entry which is preliminary data.</text>
</comment>
<feature type="chain" id="PRO_5047542308" evidence="1">
    <location>
        <begin position="31"/>
        <end position="111"/>
    </location>
</feature>
<proteinExistence type="predicted"/>
<evidence type="ECO:0000313" key="2">
    <source>
        <dbReference type="EMBL" id="MFD5097540.1"/>
    </source>
</evidence>
<accession>A0ABW6FDU2</accession>
<keyword evidence="1" id="KW-0732">Signal</keyword>
<evidence type="ECO:0000313" key="3">
    <source>
        <dbReference type="Proteomes" id="UP001598448"/>
    </source>
</evidence>
<reference evidence="2 3" key="1">
    <citation type="submission" date="2024-09" db="EMBL/GenBank/DDBJ databases">
        <title>The Natural Products Discovery Center: Release of the First 8490 Sequenced Strains for Exploring Actinobacteria Biosynthetic Diversity.</title>
        <authorList>
            <person name="Kalkreuter E."/>
            <person name="Kautsar S.A."/>
            <person name="Yang D."/>
            <person name="Bader C.D."/>
            <person name="Teijaro C.N."/>
            <person name="Fluegel L."/>
            <person name="Davis C.M."/>
            <person name="Simpson J.R."/>
            <person name="Lauterbach L."/>
            <person name="Steele A.D."/>
            <person name="Gui C."/>
            <person name="Meng S."/>
            <person name="Li G."/>
            <person name="Viehrig K."/>
            <person name="Ye F."/>
            <person name="Su P."/>
            <person name="Kiefer A.F."/>
            <person name="Nichols A."/>
            <person name="Cepeda A.J."/>
            <person name="Yan W."/>
            <person name="Fan B."/>
            <person name="Jiang Y."/>
            <person name="Adhikari A."/>
            <person name="Zheng C.-J."/>
            <person name="Schuster L."/>
            <person name="Cowan T.M."/>
            <person name="Smanski M.J."/>
            <person name="Chevrette M.G."/>
            <person name="De Carvalho L.P.S."/>
            <person name="Shen B."/>
        </authorList>
    </citation>
    <scope>NUCLEOTIDE SEQUENCE [LARGE SCALE GENOMIC DNA]</scope>
    <source>
        <strain evidence="2 3">NPDC058348</strain>
    </source>
</reference>
<dbReference type="RefSeq" id="WP_386707053.1">
    <property type="nucleotide sequence ID" value="NZ_JBHXIJ010000003.1"/>
</dbReference>
<feature type="signal peptide" evidence="1">
    <location>
        <begin position="1"/>
        <end position="30"/>
    </location>
</feature>
<dbReference type="Proteomes" id="UP001598448">
    <property type="component" value="Unassembled WGS sequence"/>
</dbReference>
<dbReference type="EMBL" id="JBHXIJ010000003">
    <property type="protein sequence ID" value="MFD5097540.1"/>
    <property type="molecule type" value="Genomic_DNA"/>
</dbReference>